<dbReference type="AlphaFoldDB" id="A0A2K3QH05"/>
<feature type="transmembrane region" description="Helical" evidence="5">
    <location>
        <begin position="20"/>
        <end position="41"/>
    </location>
</feature>
<sequence length="435" mass="48560">MNSLTESQRNAIGIMERTCSAVSLLGSIFTIVTFSCSSAFHEKPINRLVFFASFGNMMANVATLISNAYLNRLDSVGCQAQAMLIQWFMFADTGFMLAMAINVYLTFYRKFDAKRLRQIEPVYLLACYGVPFIPALLFLFIKHNGERVYGDATLWCWISKDVEYLRFASFYGPIWVVILITFSIYIRAGRTILENRKELREFESNIDLTSVNDEDASTTKRTEVSITAEASGSGPMAGRDPSWGDYMVRVSADNHISPGIDVASPVHSKTIYEHTSTLQLEPTRPQTSTRRNSARRRSFEFKSAAWSYSKCALLYFTSSLITWIPSTANRLYNSIHGGAVLVPLAFMSAFVLPLQGFWNCLIYTVISWGACKNLFEDMKGRGLAVSGITTSMSGANLTAGSHQRDRSLPWSLNTARSSGMFDCESVAELSRPTEG</sequence>
<feature type="transmembrane region" description="Helical" evidence="5">
    <location>
        <begin position="344"/>
        <end position="371"/>
    </location>
</feature>
<keyword evidence="3 5" id="KW-1133">Transmembrane helix</keyword>
<dbReference type="PANTHER" id="PTHR23112">
    <property type="entry name" value="G PROTEIN-COUPLED RECEPTOR 157-RELATED"/>
    <property type="match status" value="1"/>
</dbReference>
<feature type="transmembrane region" description="Helical" evidence="5">
    <location>
        <begin position="170"/>
        <end position="188"/>
    </location>
</feature>
<evidence type="ECO:0000256" key="3">
    <source>
        <dbReference type="ARBA" id="ARBA00022989"/>
    </source>
</evidence>
<protein>
    <submittedName>
        <fullName evidence="7">Cyclic AMP receptor 2</fullName>
    </submittedName>
</protein>
<feature type="transmembrane region" description="Helical" evidence="5">
    <location>
        <begin position="48"/>
        <end position="70"/>
    </location>
</feature>
<proteinExistence type="predicted"/>
<feature type="domain" description="G-protein coupled receptors family 2 profile 2" evidence="6">
    <location>
        <begin position="9"/>
        <end position="197"/>
    </location>
</feature>
<keyword evidence="2 5" id="KW-0812">Transmembrane</keyword>
<evidence type="ECO:0000313" key="8">
    <source>
        <dbReference type="Proteomes" id="UP000236621"/>
    </source>
</evidence>
<evidence type="ECO:0000313" key="7">
    <source>
        <dbReference type="EMBL" id="PNY26826.1"/>
    </source>
</evidence>
<dbReference type="InterPro" id="IPR017981">
    <property type="entry name" value="GPCR_2-like_7TM"/>
</dbReference>
<evidence type="ECO:0000256" key="4">
    <source>
        <dbReference type="ARBA" id="ARBA00023136"/>
    </source>
</evidence>
<dbReference type="EMBL" id="NRSZ01000494">
    <property type="protein sequence ID" value="PNY26826.1"/>
    <property type="molecule type" value="Genomic_DNA"/>
</dbReference>
<evidence type="ECO:0000256" key="1">
    <source>
        <dbReference type="ARBA" id="ARBA00004141"/>
    </source>
</evidence>
<keyword evidence="4 5" id="KW-0472">Membrane</keyword>
<accession>A0A2K3QH05</accession>
<dbReference type="GO" id="GO:0004930">
    <property type="term" value="F:G protein-coupled receptor activity"/>
    <property type="evidence" value="ECO:0007669"/>
    <property type="project" value="InterPro"/>
</dbReference>
<keyword evidence="8" id="KW-1185">Reference proteome</keyword>
<dbReference type="SUPFAM" id="SSF81321">
    <property type="entry name" value="Family A G protein-coupled receptor-like"/>
    <property type="match status" value="1"/>
</dbReference>
<dbReference type="Gene3D" id="1.20.1070.10">
    <property type="entry name" value="Rhodopsin 7-helix transmembrane proteins"/>
    <property type="match status" value="1"/>
</dbReference>
<evidence type="ECO:0000259" key="6">
    <source>
        <dbReference type="PROSITE" id="PS50261"/>
    </source>
</evidence>
<comment type="subcellular location">
    <subcellularLocation>
        <location evidence="1">Membrane</location>
        <topology evidence="1">Multi-pass membrane protein</topology>
    </subcellularLocation>
</comment>
<dbReference type="GO" id="GO:0007189">
    <property type="term" value="P:adenylate cyclase-activating G protein-coupled receptor signaling pathway"/>
    <property type="evidence" value="ECO:0007669"/>
    <property type="project" value="TreeGrafter"/>
</dbReference>
<feature type="transmembrane region" description="Helical" evidence="5">
    <location>
        <begin position="122"/>
        <end position="141"/>
    </location>
</feature>
<feature type="transmembrane region" description="Helical" evidence="5">
    <location>
        <begin position="305"/>
        <end position="324"/>
    </location>
</feature>
<dbReference type="PANTHER" id="PTHR23112:SF22">
    <property type="entry name" value="G-PROTEIN COUPLED RECEPTOR"/>
    <property type="match status" value="1"/>
</dbReference>
<dbReference type="GO" id="GO:0005886">
    <property type="term" value="C:plasma membrane"/>
    <property type="evidence" value="ECO:0007669"/>
    <property type="project" value="TreeGrafter"/>
</dbReference>
<keyword evidence="7" id="KW-0675">Receptor</keyword>
<name>A0A2K3QH05_9HYPO</name>
<comment type="caution">
    <text evidence="7">The sequence shown here is derived from an EMBL/GenBank/DDBJ whole genome shotgun (WGS) entry which is preliminary data.</text>
</comment>
<dbReference type="InterPro" id="IPR000832">
    <property type="entry name" value="GPCR_2_secretin-like"/>
</dbReference>
<dbReference type="GO" id="GO:0007166">
    <property type="term" value="P:cell surface receptor signaling pathway"/>
    <property type="evidence" value="ECO:0007669"/>
    <property type="project" value="InterPro"/>
</dbReference>
<evidence type="ECO:0000256" key="2">
    <source>
        <dbReference type="ARBA" id="ARBA00022692"/>
    </source>
</evidence>
<dbReference type="OrthoDB" id="18453at2759"/>
<evidence type="ECO:0000256" key="5">
    <source>
        <dbReference type="SAM" id="Phobius"/>
    </source>
</evidence>
<feature type="transmembrane region" description="Helical" evidence="5">
    <location>
        <begin position="82"/>
        <end position="101"/>
    </location>
</feature>
<organism evidence="7 8">
    <name type="scientific">Tolypocladium capitatum</name>
    <dbReference type="NCBI Taxonomy" id="45235"/>
    <lineage>
        <taxon>Eukaryota</taxon>
        <taxon>Fungi</taxon>
        <taxon>Dikarya</taxon>
        <taxon>Ascomycota</taxon>
        <taxon>Pezizomycotina</taxon>
        <taxon>Sordariomycetes</taxon>
        <taxon>Hypocreomycetidae</taxon>
        <taxon>Hypocreales</taxon>
        <taxon>Ophiocordycipitaceae</taxon>
        <taxon>Tolypocladium</taxon>
    </lineage>
</organism>
<reference evidence="7 8" key="1">
    <citation type="submission" date="2017-08" db="EMBL/GenBank/DDBJ databases">
        <title>Harnessing the power of phylogenomics to disentangle the directionality and signatures of interkingdom host jumping in the parasitic fungal genus Tolypocladium.</title>
        <authorList>
            <person name="Quandt C.A."/>
            <person name="Patterson W."/>
            <person name="Spatafora J.W."/>
        </authorList>
    </citation>
    <scope>NUCLEOTIDE SEQUENCE [LARGE SCALE GENOMIC DNA]</scope>
    <source>
        <strain evidence="7 8">CBS 113982</strain>
    </source>
</reference>
<dbReference type="Pfam" id="PF00002">
    <property type="entry name" value="7tm_2"/>
    <property type="match status" value="1"/>
</dbReference>
<dbReference type="PROSITE" id="PS50261">
    <property type="entry name" value="G_PROTEIN_RECEP_F2_4"/>
    <property type="match status" value="1"/>
</dbReference>
<dbReference type="Proteomes" id="UP000236621">
    <property type="component" value="Unassembled WGS sequence"/>
</dbReference>
<gene>
    <name evidence="7" type="ORF">TCAP_03237</name>
</gene>